<keyword evidence="7" id="KW-1185">Reference proteome</keyword>
<dbReference type="InterPro" id="IPR001647">
    <property type="entry name" value="HTH_TetR"/>
</dbReference>
<accession>A0A3N9U1J1</accession>
<evidence type="ECO:0000256" key="4">
    <source>
        <dbReference type="PROSITE-ProRule" id="PRU00335"/>
    </source>
</evidence>
<dbReference type="EMBL" id="RJVQ01000010">
    <property type="protein sequence ID" value="RQW61776.1"/>
    <property type="molecule type" value="Genomic_DNA"/>
</dbReference>
<dbReference type="InterPro" id="IPR009057">
    <property type="entry name" value="Homeodomain-like_sf"/>
</dbReference>
<proteinExistence type="predicted"/>
<dbReference type="GO" id="GO:0000976">
    <property type="term" value="F:transcription cis-regulatory region binding"/>
    <property type="evidence" value="ECO:0007669"/>
    <property type="project" value="TreeGrafter"/>
</dbReference>
<dbReference type="PROSITE" id="PS50977">
    <property type="entry name" value="HTH_TETR_2"/>
    <property type="match status" value="1"/>
</dbReference>
<dbReference type="Pfam" id="PF22604">
    <property type="entry name" value="TetR_HI_0893_C"/>
    <property type="match status" value="1"/>
</dbReference>
<keyword evidence="2 4" id="KW-0238">DNA-binding</keyword>
<keyword evidence="3" id="KW-0804">Transcription</keyword>
<protein>
    <submittedName>
        <fullName evidence="6">TetR/AcrR family transcriptional regulator</fullName>
    </submittedName>
</protein>
<sequence length="194" mass="22078">METQKNDKYDQILSAAEKMLAETGFQGLSMQKLANEAGVAAGTIYRYFSDKDDLLEQLRHRVVQGIADAVQKNVSDDMPLKERFHTMLNNVWTLANTNTAQLANQVQYDALPQAACKRVWEWENERERFGEVEKLFEQGKSEKLFKPLSNKILVALSFEVIVSLARKQALNIYPLSEIELNAAIEACWDAITIH</sequence>
<dbReference type="FunFam" id="1.10.10.60:FF:000141">
    <property type="entry name" value="TetR family transcriptional regulator"/>
    <property type="match status" value="1"/>
</dbReference>
<dbReference type="GO" id="GO:0003700">
    <property type="term" value="F:DNA-binding transcription factor activity"/>
    <property type="evidence" value="ECO:0007669"/>
    <property type="project" value="TreeGrafter"/>
</dbReference>
<dbReference type="InterPro" id="IPR050109">
    <property type="entry name" value="HTH-type_TetR-like_transc_reg"/>
</dbReference>
<dbReference type="PANTHER" id="PTHR30055:SF207">
    <property type="entry name" value="HTH-TYPE TRANSCRIPTIONAL REPRESSOR FATR"/>
    <property type="match status" value="1"/>
</dbReference>
<evidence type="ECO:0000313" key="6">
    <source>
        <dbReference type="EMBL" id="RQW61776.1"/>
    </source>
</evidence>
<evidence type="ECO:0000256" key="3">
    <source>
        <dbReference type="ARBA" id="ARBA00023163"/>
    </source>
</evidence>
<feature type="domain" description="HTH tetR-type" evidence="5">
    <location>
        <begin position="6"/>
        <end position="66"/>
    </location>
</feature>
<dbReference type="Pfam" id="PF00440">
    <property type="entry name" value="TetR_N"/>
    <property type="match status" value="1"/>
</dbReference>
<dbReference type="Proteomes" id="UP000281112">
    <property type="component" value="Unassembled WGS sequence"/>
</dbReference>
<gene>
    <name evidence="6" type="ORF">EES38_18145</name>
</gene>
<dbReference type="PROSITE" id="PS01081">
    <property type="entry name" value="HTH_TETR_1"/>
    <property type="match status" value="1"/>
</dbReference>
<dbReference type="PRINTS" id="PR00455">
    <property type="entry name" value="HTHTETR"/>
</dbReference>
<name>A0A3N9U1J1_9VIBR</name>
<feature type="DNA-binding region" description="H-T-H motif" evidence="4">
    <location>
        <begin position="29"/>
        <end position="48"/>
    </location>
</feature>
<reference evidence="6 7" key="1">
    <citation type="submission" date="2018-11" db="EMBL/GenBank/DDBJ databases">
        <title>Vibrio LJC006 sp. nov., isolated from seawater during the bloom of the enteromorpha.</title>
        <authorList>
            <person name="Liang J."/>
        </authorList>
    </citation>
    <scope>NUCLEOTIDE SEQUENCE [LARGE SCALE GENOMIC DNA]</scope>
    <source>
        <strain evidence="6 7">LJC006</strain>
    </source>
</reference>
<dbReference type="SUPFAM" id="SSF46689">
    <property type="entry name" value="Homeodomain-like"/>
    <property type="match status" value="1"/>
</dbReference>
<keyword evidence="1" id="KW-0805">Transcription regulation</keyword>
<dbReference type="InterPro" id="IPR023772">
    <property type="entry name" value="DNA-bd_HTH_TetR-type_CS"/>
</dbReference>
<dbReference type="OrthoDB" id="63332at2"/>
<evidence type="ECO:0000259" key="5">
    <source>
        <dbReference type="PROSITE" id="PS50977"/>
    </source>
</evidence>
<dbReference type="Gene3D" id="1.10.357.10">
    <property type="entry name" value="Tetracycline Repressor, domain 2"/>
    <property type="match status" value="1"/>
</dbReference>
<dbReference type="PANTHER" id="PTHR30055">
    <property type="entry name" value="HTH-TYPE TRANSCRIPTIONAL REGULATOR RUTR"/>
    <property type="match status" value="1"/>
</dbReference>
<evidence type="ECO:0000313" key="7">
    <source>
        <dbReference type="Proteomes" id="UP000281112"/>
    </source>
</evidence>
<comment type="caution">
    <text evidence="6">The sequence shown here is derived from an EMBL/GenBank/DDBJ whole genome shotgun (WGS) entry which is preliminary data.</text>
</comment>
<evidence type="ECO:0000256" key="1">
    <source>
        <dbReference type="ARBA" id="ARBA00023015"/>
    </source>
</evidence>
<dbReference type="AlphaFoldDB" id="A0A3N9U1J1"/>
<dbReference type="RefSeq" id="WP_124938625.1">
    <property type="nucleotide sequence ID" value="NZ_RJVQ01000010.1"/>
</dbReference>
<dbReference type="InterPro" id="IPR054422">
    <property type="entry name" value="TetR-like_HI_0893_C"/>
</dbReference>
<evidence type="ECO:0000256" key="2">
    <source>
        <dbReference type="ARBA" id="ARBA00023125"/>
    </source>
</evidence>
<organism evidence="6 7">
    <name type="scientific">Vibrio viridaestus</name>
    <dbReference type="NCBI Taxonomy" id="2487322"/>
    <lineage>
        <taxon>Bacteria</taxon>
        <taxon>Pseudomonadati</taxon>
        <taxon>Pseudomonadota</taxon>
        <taxon>Gammaproteobacteria</taxon>
        <taxon>Vibrionales</taxon>
        <taxon>Vibrionaceae</taxon>
        <taxon>Vibrio</taxon>
    </lineage>
</organism>